<feature type="region of interest" description="Disordered" evidence="3">
    <location>
        <begin position="1"/>
        <end position="43"/>
    </location>
</feature>
<dbReference type="Pfam" id="PF10187">
    <property type="entry name" value="FAM192A_Fyv6_N"/>
    <property type="match status" value="1"/>
</dbReference>
<dbReference type="InterPro" id="IPR019331">
    <property type="entry name" value="FAM192A/Fyv6_N"/>
</dbReference>
<feature type="compositionally biased region" description="Low complexity" evidence="3">
    <location>
        <begin position="1"/>
        <end position="16"/>
    </location>
</feature>
<dbReference type="AlphaFoldDB" id="A0A5C3EPY3"/>
<dbReference type="PANTHER" id="PTHR13495:SF0">
    <property type="entry name" value="PSME3-INTERACTING PROTEIN"/>
    <property type="match status" value="1"/>
</dbReference>
<sequence length="216" mass="23368">MTSKSSSVSSRFVSQSDLEAARSNSNTTSAEEYDPRSLFEKLQANKQEKDAKYDELYKLSNQFRGIDEGESEFLAQVKAEKMREELEKARREKEELELFRAAKAGKVEGTESVSHSNGGVKRKDEIKADDHGSTKDKMVGGGKASSKKRKGNSSTLLGVVKKKKSASGPTAVEENMVKSTSSTTHPSTSPSNASKSASSSSTATQQTNEDAKANKS</sequence>
<keyword evidence="2" id="KW-0539">Nucleus</keyword>
<protein>
    <submittedName>
        <fullName evidence="5">Related to NEFA-interacting nuclear protein NIP30</fullName>
    </submittedName>
</protein>
<organism evidence="5 6">
    <name type="scientific">Ustilago trichophora</name>
    <dbReference type="NCBI Taxonomy" id="86804"/>
    <lineage>
        <taxon>Eukaryota</taxon>
        <taxon>Fungi</taxon>
        <taxon>Dikarya</taxon>
        <taxon>Basidiomycota</taxon>
        <taxon>Ustilaginomycotina</taxon>
        <taxon>Ustilaginomycetes</taxon>
        <taxon>Ustilaginales</taxon>
        <taxon>Ustilaginaceae</taxon>
        <taxon>Ustilago</taxon>
    </lineage>
</organism>
<evidence type="ECO:0000256" key="2">
    <source>
        <dbReference type="ARBA" id="ARBA00023242"/>
    </source>
</evidence>
<name>A0A5C3EPY3_9BASI</name>
<accession>A0A5C3EPY3</accession>
<comment type="subcellular location">
    <subcellularLocation>
        <location evidence="1">Nucleus</location>
    </subcellularLocation>
</comment>
<dbReference type="GO" id="GO:0005634">
    <property type="term" value="C:nucleus"/>
    <property type="evidence" value="ECO:0007669"/>
    <property type="project" value="UniProtKB-SubCell"/>
</dbReference>
<evidence type="ECO:0000259" key="4">
    <source>
        <dbReference type="Pfam" id="PF10187"/>
    </source>
</evidence>
<feature type="compositionally biased region" description="Basic and acidic residues" evidence="3">
    <location>
        <begin position="121"/>
        <end position="138"/>
    </location>
</feature>
<dbReference type="PANTHER" id="PTHR13495">
    <property type="entry name" value="NEFA-INTERACTING NUCLEAR PROTEIN NIP30"/>
    <property type="match status" value="1"/>
</dbReference>
<feature type="region of interest" description="Disordered" evidence="3">
    <location>
        <begin position="103"/>
        <end position="216"/>
    </location>
</feature>
<proteinExistence type="predicted"/>
<dbReference type="EMBL" id="OOIN01000048">
    <property type="protein sequence ID" value="SPO32694.1"/>
    <property type="molecule type" value="Genomic_DNA"/>
</dbReference>
<dbReference type="Proteomes" id="UP000324022">
    <property type="component" value="Unassembled WGS sequence"/>
</dbReference>
<gene>
    <name evidence="5" type="ORF">UTRI_05806_B</name>
</gene>
<feature type="domain" description="FAM192A/Fyv6 N-terminal" evidence="4">
    <location>
        <begin position="9"/>
        <end position="100"/>
    </location>
</feature>
<evidence type="ECO:0000256" key="1">
    <source>
        <dbReference type="ARBA" id="ARBA00004123"/>
    </source>
</evidence>
<evidence type="ECO:0000256" key="3">
    <source>
        <dbReference type="SAM" id="MobiDB-lite"/>
    </source>
</evidence>
<reference evidence="5 6" key="1">
    <citation type="submission" date="2018-03" db="EMBL/GenBank/DDBJ databases">
        <authorList>
            <person name="Guldener U."/>
        </authorList>
    </citation>
    <scope>NUCLEOTIDE SEQUENCE [LARGE SCALE GENOMIC DNA]</scope>
    <source>
        <strain evidence="5 6">NBRC100155</strain>
    </source>
</reference>
<dbReference type="OrthoDB" id="75720at2759"/>
<evidence type="ECO:0000313" key="5">
    <source>
        <dbReference type="EMBL" id="SPO32694.1"/>
    </source>
</evidence>
<keyword evidence="6" id="KW-1185">Reference proteome</keyword>
<evidence type="ECO:0000313" key="6">
    <source>
        <dbReference type="Proteomes" id="UP000324022"/>
    </source>
</evidence>
<dbReference type="InterPro" id="IPR039845">
    <property type="entry name" value="FAM192A"/>
</dbReference>
<feature type="compositionally biased region" description="Low complexity" evidence="3">
    <location>
        <begin position="179"/>
        <end position="204"/>
    </location>
</feature>